<dbReference type="NCBIfam" id="NF043046">
    <property type="entry name" value="T4SS_Ceg32"/>
    <property type="match status" value="1"/>
</dbReference>
<evidence type="ECO:0000313" key="2">
    <source>
        <dbReference type="EMBL" id="STY18124.1"/>
    </source>
</evidence>
<dbReference type="Proteomes" id="UP000254230">
    <property type="component" value="Unassembled WGS sequence"/>
</dbReference>
<reference evidence="2 4" key="2">
    <citation type="submission" date="2018-06" db="EMBL/GenBank/DDBJ databases">
        <authorList>
            <consortium name="Pathogen Informatics"/>
            <person name="Doyle S."/>
        </authorList>
    </citation>
    <scope>NUCLEOTIDE SEQUENCE [LARGE SCALE GENOMIC DNA]</scope>
    <source>
        <strain evidence="2 4">NCTC12376</strain>
    </source>
</reference>
<gene>
    <name evidence="1" type="ORF">Lqua_3146</name>
    <name evidence="2" type="ORF">NCTC12376_01940</name>
</gene>
<dbReference type="InterPro" id="IPR049987">
    <property type="entry name" value="T4SS_Ceg32"/>
</dbReference>
<keyword evidence="3" id="KW-1185">Reference proteome</keyword>
<proteinExistence type="predicted"/>
<dbReference type="EMBL" id="UGOW01000001">
    <property type="protein sequence ID" value="STY18124.1"/>
    <property type="molecule type" value="Genomic_DNA"/>
</dbReference>
<sequence>MVKIYLLTAPFDEEAKTGDGQYAASLTSGFVQNYEAIQCTWLKRNMGHYAIPLPAESTSIPHETIPSAEVLQPVANKRTTISGYKLDTPFSPTVEVEEINKQTVSPKTPKVIVRHDDILHSLTIMDIYSQKPIQLNREKVSDILSTLDTKLRILTRATANNAHELSKFKKQNSKKNHLVKLYKLNIEGIQQYCSLNEYIEAHLEDAQFETRHRKAYTIFSNLFQHFENPINLKELEKLSDTLTGIKDYPFDLHSNNLPYDLENDTTFRTLYDLNLLKDSIDTIIFNLNSLSIRQSVAAAYPHGFSLFQDPNVEYADKVSWVNAVFLDGYRLTHDQVQFSNALLNPSLMGVDLAPSADVEKAIEIYTNISNKLQNTQNILLNKKERAQLISDLQTLILKKDEPFVTSNTGLNGFYSKRTFSAAEGFHLAYQANQRDPVKHHVISNIINSMQPIDDNTYLDIHIRPPDCGVFISPRDILTFQEAGIKVNITIHEYKQNYTRRYLQQYTHDLMRQANTVQFFNEMDRDNAIIAATYGDCDKRNTDEPSGVAKKAREVGDFELDKFPVEPYDLERKSGLTVASQQLSTAPSHPLDVISRKPNILSFGTIRPGKGFEEALSLARLIKADAETINNQINAIPIVKLAGDPQDKDLMQHIVEERFGASVVEDYQRTHQYNNYFNNSQRRDYWKGLVNELNNQVTQGTTVLNNPYIEIHPWCESHELLELKESCKYVCRMDDMGMRNNGSAIISVLDVGIVYTKFGSVTDDIYTKSGQYGAAVDIGEYRYGKYSLLKREEEYKAQHGPDAILPRWLRKNPDSDYKRKPESRDPKEILDSIIAREVNQLHTTRELSDNYKTVVEAQKLLRERFSLKNAADHLLENVGLGELIIRETPEDLFDEFDPVLAQTELLSHLADIRPSRFSLSLSAPNIGFFSSSCASESRVLPHKLSRSLSEEILDDSKQYIRAAQKGNV</sequence>
<accession>A0A378KTF9</accession>
<protein>
    <submittedName>
        <fullName evidence="2">Uncharacterized protein</fullName>
    </submittedName>
</protein>
<evidence type="ECO:0000313" key="1">
    <source>
        <dbReference type="EMBL" id="KTD43245.1"/>
    </source>
</evidence>
<dbReference type="RefSeq" id="WP_065240194.1">
    <property type="nucleotide sequence ID" value="NZ_CAAAIL010000010.1"/>
</dbReference>
<organism evidence="2 4">
    <name type="scientific">Legionella quateirensis</name>
    <dbReference type="NCBI Taxonomy" id="45072"/>
    <lineage>
        <taxon>Bacteria</taxon>
        <taxon>Pseudomonadati</taxon>
        <taxon>Pseudomonadota</taxon>
        <taxon>Gammaproteobacteria</taxon>
        <taxon>Legionellales</taxon>
        <taxon>Legionellaceae</taxon>
        <taxon>Legionella</taxon>
    </lineage>
</organism>
<evidence type="ECO:0000313" key="4">
    <source>
        <dbReference type="Proteomes" id="UP000254230"/>
    </source>
</evidence>
<name>A0A378KTF9_9GAMM</name>
<dbReference type="AlphaFoldDB" id="A0A378KTF9"/>
<evidence type="ECO:0000313" key="3">
    <source>
        <dbReference type="Proteomes" id="UP000054639"/>
    </source>
</evidence>
<dbReference type="Proteomes" id="UP000054639">
    <property type="component" value="Unassembled WGS sequence"/>
</dbReference>
<dbReference type="EMBL" id="LNYR01000048">
    <property type="protein sequence ID" value="KTD43245.1"/>
    <property type="molecule type" value="Genomic_DNA"/>
</dbReference>
<reference evidence="1 3" key="1">
    <citation type="submission" date="2015-11" db="EMBL/GenBank/DDBJ databases">
        <title>Genomic analysis of 38 Legionella species identifies large and diverse effector repertoires.</title>
        <authorList>
            <person name="Burstein D."/>
            <person name="Amaro F."/>
            <person name="Zusman T."/>
            <person name="Lifshitz Z."/>
            <person name="Cohen O."/>
            <person name="Gilbert J.A."/>
            <person name="Pupko T."/>
            <person name="Shuman H.A."/>
            <person name="Segal G."/>
        </authorList>
    </citation>
    <scope>NUCLEOTIDE SEQUENCE [LARGE SCALE GENOMIC DNA]</scope>
    <source>
        <strain evidence="1 3">ATCC 49507</strain>
    </source>
</reference>